<dbReference type="KEGG" id="aplc:110981177"/>
<feature type="compositionally biased region" description="Basic and acidic residues" evidence="12">
    <location>
        <begin position="72"/>
        <end position="95"/>
    </location>
</feature>
<dbReference type="OMA" id="DRRWIRD"/>
<reference evidence="14" key="1">
    <citation type="submission" date="2025-08" db="UniProtKB">
        <authorList>
            <consortium name="RefSeq"/>
        </authorList>
    </citation>
    <scope>IDENTIFICATION</scope>
</reference>
<evidence type="ECO:0000256" key="5">
    <source>
        <dbReference type="ARBA" id="ARBA00022692"/>
    </source>
</evidence>
<keyword evidence="5 11" id="KW-0812">Transmembrane</keyword>
<keyword evidence="4" id="KW-0808">Transferase</keyword>
<accession>A0A8B7YP39</accession>
<feature type="compositionally biased region" description="Basic and acidic residues" evidence="12">
    <location>
        <begin position="102"/>
        <end position="132"/>
    </location>
</feature>
<dbReference type="Gene3D" id="3.90.550.50">
    <property type="match status" value="1"/>
</dbReference>
<dbReference type="PANTHER" id="PTHR11214:SF314">
    <property type="entry name" value="HEXOSYLTRANSFERASE"/>
    <property type="match status" value="1"/>
</dbReference>
<keyword evidence="9 11" id="KW-0472">Membrane</keyword>
<evidence type="ECO:0000313" key="13">
    <source>
        <dbReference type="Proteomes" id="UP000694845"/>
    </source>
</evidence>
<evidence type="ECO:0000256" key="3">
    <source>
        <dbReference type="ARBA" id="ARBA00022676"/>
    </source>
</evidence>
<dbReference type="GeneID" id="110981177"/>
<dbReference type="InterPro" id="IPR002659">
    <property type="entry name" value="Glyco_trans_31"/>
</dbReference>
<name>A0A8B7YP39_ACAPL</name>
<organism evidence="13 14">
    <name type="scientific">Acanthaster planci</name>
    <name type="common">Crown-of-thorns starfish</name>
    <dbReference type="NCBI Taxonomy" id="133434"/>
    <lineage>
        <taxon>Eukaryota</taxon>
        <taxon>Metazoa</taxon>
        <taxon>Echinodermata</taxon>
        <taxon>Eleutherozoa</taxon>
        <taxon>Asterozoa</taxon>
        <taxon>Asteroidea</taxon>
        <taxon>Valvatacea</taxon>
        <taxon>Valvatida</taxon>
        <taxon>Acanthasteridae</taxon>
        <taxon>Acanthaster</taxon>
    </lineage>
</organism>
<evidence type="ECO:0000256" key="6">
    <source>
        <dbReference type="ARBA" id="ARBA00022968"/>
    </source>
</evidence>
<evidence type="ECO:0000256" key="10">
    <source>
        <dbReference type="ARBA" id="ARBA00023180"/>
    </source>
</evidence>
<dbReference type="GO" id="GO:0000139">
    <property type="term" value="C:Golgi membrane"/>
    <property type="evidence" value="ECO:0007669"/>
    <property type="project" value="UniProtKB-SubCell"/>
</dbReference>
<comment type="similarity">
    <text evidence="2 11">Belongs to the glycosyltransferase 31 family.</text>
</comment>
<keyword evidence="7 11" id="KW-1133">Transmembrane helix</keyword>
<protein>
    <recommendedName>
        <fullName evidence="11">Hexosyltransferase</fullName>
        <ecNumber evidence="11">2.4.1.-</ecNumber>
    </recommendedName>
</protein>
<dbReference type="GO" id="GO:0006493">
    <property type="term" value="P:protein O-linked glycosylation"/>
    <property type="evidence" value="ECO:0007669"/>
    <property type="project" value="TreeGrafter"/>
</dbReference>
<dbReference type="GO" id="GO:0016758">
    <property type="term" value="F:hexosyltransferase activity"/>
    <property type="evidence" value="ECO:0007669"/>
    <property type="project" value="InterPro"/>
</dbReference>
<dbReference type="RefSeq" id="XP_022094215.1">
    <property type="nucleotide sequence ID" value="XM_022238523.1"/>
</dbReference>
<dbReference type="OrthoDB" id="2139606at2759"/>
<evidence type="ECO:0000256" key="11">
    <source>
        <dbReference type="RuleBase" id="RU363063"/>
    </source>
</evidence>
<keyword evidence="3 11" id="KW-0328">Glycosyltransferase</keyword>
<dbReference type="FunFam" id="3.90.550.50:FF:000001">
    <property type="entry name" value="Hexosyltransferase"/>
    <property type="match status" value="1"/>
</dbReference>
<sequence length="446" mass="51759">MGMHTLHEKKILFMFAILCILLIATNLIDNTHDFNLFEFDDVTLERVDGGGRLSDVKSLMKTVLNSSASVQHLRDKNQNRTNPSHRDGGRKEGMIPKKKSRKEPETKPNLDNKLEDKSSIKEDTNESARRQQLEQTNPLFSEWVINPHPFHFINNSGNCSQYVPGGEVFLLILVACRPEEERDRRWIRDTWGSIKAYKGKTLLTRFLVARSPKKIYTRKLIWEESVLYGDIIQENFADTYRNMTHKVLMGLKWAAQMCPRATYVMKLDSDMFVNVFRLVDLLEASPRSNFAIGHLKGPTLPQRTRTRRVISKWYTPIEMYPESTFPPYLNGPAYVMSGDLPGRIFNQSVHARYLPWDDVYIGIVMTRLGVQMKYGHHFEDYPIGWNGVAVLKSILNGIASYVGHQRAFNFVLRDIWLQILAQYDNYVYSPPPDSLQRFNNKSLRHW</sequence>
<evidence type="ECO:0000313" key="14">
    <source>
        <dbReference type="RefSeq" id="XP_022094215.1"/>
    </source>
</evidence>
<dbReference type="EC" id="2.4.1.-" evidence="11"/>
<gene>
    <name evidence="14" type="primary">LOC110981177</name>
</gene>
<proteinExistence type="inferred from homology"/>
<comment type="subcellular location">
    <subcellularLocation>
        <location evidence="1 11">Golgi apparatus membrane</location>
        <topology evidence="1 11">Single-pass type II membrane protein</topology>
    </subcellularLocation>
</comment>
<dbReference type="Proteomes" id="UP000694845">
    <property type="component" value="Unplaced"/>
</dbReference>
<keyword evidence="8 11" id="KW-0333">Golgi apparatus</keyword>
<evidence type="ECO:0000256" key="12">
    <source>
        <dbReference type="SAM" id="MobiDB-lite"/>
    </source>
</evidence>
<keyword evidence="6 11" id="KW-0735">Signal-anchor</keyword>
<evidence type="ECO:0000256" key="2">
    <source>
        <dbReference type="ARBA" id="ARBA00008661"/>
    </source>
</evidence>
<evidence type="ECO:0000256" key="7">
    <source>
        <dbReference type="ARBA" id="ARBA00022989"/>
    </source>
</evidence>
<evidence type="ECO:0000256" key="8">
    <source>
        <dbReference type="ARBA" id="ARBA00023034"/>
    </source>
</evidence>
<keyword evidence="10" id="KW-0325">Glycoprotein</keyword>
<dbReference type="Pfam" id="PF01762">
    <property type="entry name" value="Galactosyl_T"/>
    <property type="match status" value="1"/>
</dbReference>
<dbReference type="PANTHER" id="PTHR11214">
    <property type="entry name" value="BETA-1,3-N-ACETYLGLUCOSAMINYLTRANSFERASE"/>
    <property type="match status" value="1"/>
</dbReference>
<evidence type="ECO:0000256" key="1">
    <source>
        <dbReference type="ARBA" id="ARBA00004323"/>
    </source>
</evidence>
<keyword evidence="13" id="KW-1185">Reference proteome</keyword>
<evidence type="ECO:0000256" key="4">
    <source>
        <dbReference type="ARBA" id="ARBA00022679"/>
    </source>
</evidence>
<feature type="region of interest" description="Disordered" evidence="12">
    <location>
        <begin position="67"/>
        <end position="132"/>
    </location>
</feature>
<evidence type="ECO:0000256" key="9">
    <source>
        <dbReference type="ARBA" id="ARBA00023136"/>
    </source>
</evidence>
<dbReference type="AlphaFoldDB" id="A0A8B7YP39"/>
<feature type="transmembrane region" description="Helical" evidence="11">
    <location>
        <begin position="12"/>
        <end position="28"/>
    </location>
</feature>